<keyword evidence="1" id="KW-1133">Transmembrane helix</keyword>
<evidence type="ECO:0000256" key="1">
    <source>
        <dbReference type="SAM" id="Phobius"/>
    </source>
</evidence>
<evidence type="ECO:0000313" key="3">
    <source>
        <dbReference type="EMBL" id="GHI01333.1"/>
    </source>
</evidence>
<sequence>MVLRPQKRISNKALTVWRISGVITSVIGWSITATALFLLHIFDAPFWISIILVVLGILFPCLHIFVTPTLRWRSWRYDVREEEIELEEGIFVKTRTLVPMIRVQHVDTNQGPILRRYKLASVVVHTAATAHEIPALEETEAEELRFFISKLARTAEEDV</sequence>
<dbReference type="Pfam" id="PF03703">
    <property type="entry name" value="bPH_2"/>
    <property type="match status" value="1"/>
</dbReference>
<protein>
    <submittedName>
        <fullName evidence="3">UPF0699 transmembrane protein YdbS</fullName>
    </submittedName>
</protein>
<evidence type="ECO:0000259" key="2">
    <source>
        <dbReference type="Pfam" id="PF03703"/>
    </source>
</evidence>
<dbReference type="PANTHER" id="PTHR34473:SF2">
    <property type="entry name" value="UPF0699 TRANSMEMBRANE PROTEIN YDBT"/>
    <property type="match status" value="1"/>
</dbReference>
<dbReference type="Proteomes" id="UP000637074">
    <property type="component" value="Unassembled WGS sequence"/>
</dbReference>
<dbReference type="EMBL" id="BNDS01000039">
    <property type="protein sequence ID" value="GHI01333.1"/>
    <property type="molecule type" value="Genomic_DNA"/>
</dbReference>
<proteinExistence type="predicted"/>
<name>A0ABQ3NBP5_9BACI</name>
<keyword evidence="4" id="KW-1185">Reference proteome</keyword>
<organism evidence="3 4">
    <name type="scientific">Neobacillus kokaensis</name>
    <dbReference type="NCBI Taxonomy" id="2759023"/>
    <lineage>
        <taxon>Bacteria</taxon>
        <taxon>Bacillati</taxon>
        <taxon>Bacillota</taxon>
        <taxon>Bacilli</taxon>
        <taxon>Bacillales</taxon>
        <taxon>Bacillaceae</taxon>
        <taxon>Neobacillus</taxon>
    </lineage>
</organism>
<feature type="transmembrane region" description="Helical" evidence="1">
    <location>
        <begin position="46"/>
        <end position="66"/>
    </location>
</feature>
<dbReference type="InterPro" id="IPR005182">
    <property type="entry name" value="YdbS-like_PH"/>
</dbReference>
<accession>A0ABQ3NBP5</accession>
<dbReference type="RefSeq" id="WP_191276989.1">
    <property type="nucleotide sequence ID" value="NZ_BNDS01000039.1"/>
</dbReference>
<gene>
    <name evidence="3" type="primary">ydbS</name>
    <name evidence="3" type="ORF">AM1BK_48750</name>
</gene>
<feature type="domain" description="YdbS-like PH" evidence="2">
    <location>
        <begin position="72"/>
        <end position="145"/>
    </location>
</feature>
<keyword evidence="1 3" id="KW-0812">Transmembrane</keyword>
<keyword evidence="1" id="KW-0472">Membrane</keyword>
<evidence type="ECO:0000313" key="4">
    <source>
        <dbReference type="Proteomes" id="UP000637074"/>
    </source>
</evidence>
<dbReference type="PANTHER" id="PTHR34473">
    <property type="entry name" value="UPF0699 TRANSMEMBRANE PROTEIN YDBS"/>
    <property type="match status" value="1"/>
</dbReference>
<comment type="caution">
    <text evidence="3">The sequence shown here is derived from an EMBL/GenBank/DDBJ whole genome shotgun (WGS) entry which is preliminary data.</text>
</comment>
<feature type="transmembrane region" description="Helical" evidence="1">
    <location>
        <begin position="21"/>
        <end position="40"/>
    </location>
</feature>
<reference evidence="3 4" key="1">
    <citation type="journal article" date="2022" name="Int. J. Syst. Evol. Microbiol.">
        <title>Neobacillus kokaensis sp. nov., isolated from soil.</title>
        <authorList>
            <person name="Yuki K."/>
            <person name="Matsubara H."/>
            <person name="Yamaguchi S."/>
        </authorList>
    </citation>
    <scope>NUCLEOTIDE SEQUENCE [LARGE SCALE GENOMIC DNA]</scope>
    <source>
        <strain evidence="3 4">LOB 377</strain>
    </source>
</reference>